<organism evidence="2 3">
    <name type="scientific">Jeotgalibaca arthritidis</name>
    <dbReference type="NCBI Taxonomy" id="1868794"/>
    <lineage>
        <taxon>Bacteria</taxon>
        <taxon>Bacillati</taxon>
        <taxon>Bacillota</taxon>
        <taxon>Bacilli</taxon>
        <taxon>Lactobacillales</taxon>
        <taxon>Carnobacteriaceae</taxon>
        <taxon>Jeotgalibaca</taxon>
    </lineage>
</organism>
<dbReference type="KEGG" id="jar:G7057_09385"/>
<sequence>MEIGTELLQALHTTFDALQADITQTEEALDIANAELTAMADSSTLEELQARNEIAQKVLLLQEALRQAQEKHDRIHKENGPLVLEDATRIIREYRTAIKDKHVDDYALIRQKEAEIAIIKDTINQSERAEKANMHEFIAEIRQYLPTNLYNPDGSRKIFDTPESFLHTYVEKGSNQTALLFNQGGQS</sequence>
<keyword evidence="3" id="KW-1185">Reference proteome</keyword>
<dbReference type="Proteomes" id="UP000501451">
    <property type="component" value="Chromosome"/>
</dbReference>
<gene>
    <name evidence="2" type="ORF">G7057_09385</name>
</gene>
<dbReference type="AlphaFoldDB" id="A0A6G7KBH9"/>
<evidence type="ECO:0000256" key="1">
    <source>
        <dbReference type="SAM" id="Coils"/>
    </source>
</evidence>
<reference evidence="2 3" key="1">
    <citation type="journal article" date="2017" name="Int. J. Syst. Evol. Microbiol.">
        <title>Jeotgalibaca porci sp. nov. and Jeotgalibaca arthritidis sp. nov., isolated from pigs, and emended description of the genus Jeotgalibaca.</title>
        <authorList>
            <person name="Zamora L."/>
            <person name="Perez-Sancho M."/>
            <person name="Dominguez L."/>
            <person name="Fernandez-Garayzabal J.F."/>
            <person name="Vela A.I."/>
        </authorList>
    </citation>
    <scope>NUCLEOTIDE SEQUENCE [LARGE SCALE GENOMIC DNA]</scope>
    <source>
        <strain evidence="2 3">CECT 9157</strain>
    </source>
</reference>
<feature type="coiled-coil region" evidence="1">
    <location>
        <begin position="15"/>
        <end position="78"/>
    </location>
</feature>
<dbReference type="EMBL" id="CP049740">
    <property type="protein sequence ID" value="QII82623.1"/>
    <property type="molecule type" value="Genomic_DNA"/>
</dbReference>
<evidence type="ECO:0000313" key="3">
    <source>
        <dbReference type="Proteomes" id="UP000501451"/>
    </source>
</evidence>
<name>A0A6G7KBH9_9LACT</name>
<accession>A0A6G7KBH9</accession>
<protein>
    <submittedName>
        <fullName evidence="2">Uncharacterized protein</fullName>
    </submittedName>
</protein>
<proteinExistence type="predicted"/>
<dbReference type="RefSeq" id="WP_166163200.1">
    <property type="nucleotide sequence ID" value="NZ_CP049740.1"/>
</dbReference>
<evidence type="ECO:0000313" key="2">
    <source>
        <dbReference type="EMBL" id="QII82623.1"/>
    </source>
</evidence>
<keyword evidence="1" id="KW-0175">Coiled coil</keyword>